<evidence type="ECO:0000256" key="3">
    <source>
        <dbReference type="ARBA" id="ARBA00023274"/>
    </source>
</evidence>
<accession>A0AAW1R0T6</accession>
<dbReference type="EMBL" id="JALJOS010000018">
    <property type="protein sequence ID" value="KAK9827449.1"/>
    <property type="molecule type" value="Genomic_DNA"/>
</dbReference>
<dbReference type="InterPro" id="IPR042105">
    <property type="entry name" value="Ribosomal_bL31_sf"/>
</dbReference>
<name>A0AAW1R0T6_9CHLO</name>
<dbReference type="AlphaFoldDB" id="A0AAW1R0T6"/>
<keyword evidence="2 4" id="KW-0689">Ribosomal protein</keyword>
<dbReference type="Proteomes" id="UP001438707">
    <property type="component" value="Unassembled WGS sequence"/>
</dbReference>
<evidence type="ECO:0000256" key="4">
    <source>
        <dbReference type="RuleBase" id="RU000564"/>
    </source>
</evidence>
<dbReference type="GO" id="GO:0003735">
    <property type="term" value="F:structural constituent of ribosome"/>
    <property type="evidence" value="ECO:0007669"/>
    <property type="project" value="InterPro"/>
</dbReference>
<dbReference type="PRINTS" id="PR01249">
    <property type="entry name" value="RIBOSOMALL31"/>
</dbReference>
<dbReference type="InterPro" id="IPR034704">
    <property type="entry name" value="Ribosomal_bL28/bL31-like_sf"/>
</dbReference>
<gene>
    <name evidence="6" type="ORF">WJX74_003049</name>
</gene>
<dbReference type="GO" id="GO:0005840">
    <property type="term" value="C:ribosome"/>
    <property type="evidence" value="ECO:0007669"/>
    <property type="project" value="UniProtKB-KW"/>
</dbReference>
<dbReference type="PANTHER" id="PTHR33280:SF1">
    <property type="entry name" value="LARGE RIBOSOMAL SUBUNIT PROTEIN BL31C"/>
    <property type="match status" value="1"/>
</dbReference>
<reference evidence="6 7" key="1">
    <citation type="journal article" date="2024" name="Nat. Commun.">
        <title>Phylogenomics reveals the evolutionary origins of lichenization in chlorophyte algae.</title>
        <authorList>
            <person name="Puginier C."/>
            <person name="Libourel C."/>
            <person name="Otte J."/>
            <person name="Skaloud P."/>
            <person name="Haon M."/>
            <person name="Grisel S."/>
            <person name="Petersen M."/>
            <person name="Berrin J.G."/>
            <person name="Delaux P.M."/>
            <person name="Dal Grande F."/>
            <person name="Keller J."/>
        </authorList>
    </citation>
    <scope>NUCLEOTIDE SEQUENCE [LARGE SCALE GENOMIC DNA]</scope>
    <source>
        <strain evidence="6 7">SAG 2145</strain>
    </source>
</reference>
<dbReference type="GO" id="GO:1990904">
    <property type="term" value="C:ribonucleoprotein complex"/>
    <property type="evidence" value="ECO:0007669"/>
    <property type="project" value="UniProtKB-KW"/>
</dbReference>
<dbReference type="Gene3D" id="4.10.830.30">
    <property type="entry name" value="Ribosomal protein L31"/>
    <property type="match status" value="1"/>
</dbReference>
<dbReference type="SUPFAM" id="SSF143800">
    <property type="entry name" value="L28p-like"/>
    <property type="match status" value="1"/>
</dbReference>
<evidence type="ECO:0000313" key="7">
    <source>
        <dbReference type="Proteomes" id="UP001438707"/>
    </source>
</evidence>
<dbReference type="InterPro" id="IPR002150">
    <property type="entry name" value="Ribosomal_bL31"/>
</dbReference>
<evidence type="ECO:0000256" key="2">
    <source>
        <dbReference type="ARBA" id="ARBA00022980"/>
    </source>
</evidence>
<dbReference type="PANTHER" id="PTHR33280">
    <property type="entry name" value="50S RIBOSOMAL PROTEIN L31, CHLOROPLASTIC"/>
    <property type="match status" value="1"/>
</dbReference>
<evidence type="ECO:0000256" key="5">
    <source>
        <dbReference type="SAM" id="MobiDB-lite"/>
    </source>
</evidence>
<comment type="similarity">
    <text evidence="1">Belongs to the bacterial ribosomal protein bL31 family. Type A subfamily.</text>
</comment>
<organism evidence="6 7">
    <name type="scientific">Apatococcus lobatus</name>
    <dbReference type="NCBI Taxonomy" id="904363"/>
    <lineage>
        <taxon>Eukaryota</taxon>
        <taxon>Viridiplantae</taxon>
        <taxon>Chlorophyta</taxon>
        <taxon>core chlorophytes</taxon>
        <taxon>Trebouxiophyceae</taxon>
        <taxon>Chlorellales</taxon>
        <taxon>Chlorellaceae</taxon>
        <taxon>Apatococcus</taxon>
    </lineage>
</organism>
<dbReference type="NCBIfam" id="TIGR00105">
    <property type="entry name" value="L31"/>
    <property type="match status" value="1"/>
</dbReference>
<dbReference type="GO" id="GO:0006412">
    <property type="term" value="P:translation"/>
    <property type="evidence" value="ECO:0007669"/>
    <property type="project" value="InterPro"/>
</dbReference>
<dbReference type="Pfam" id="PF01197">
    <property type="entry name" value="Ribosomal_L31"/>
    <property type="match status" value="1"/>
</dbReference>
<protein>
    <recommendedName>
        <fullName evidence="4">50S ribosomal protein L31</fullName>
    </recommendedName>
</protein>
<evidence type="ECO:0000256" key="1">
    <source>
        <dbReference type="ARBA" id="ARBA00009296"/>
    </source>
</evidence>
<keyword evidence="7" id="KW-1185">Reference proteome</keyword>
<comment type="caution">
    <text evidence="6">The sequence shown here is derived from an EMBL/GenBank/DDBJ whole genome shotgun (WGS) entry which is preliminary data.</text>
</comment>
<proteinExistence type="inferred from homology"/>
<dbReference type="NCBIfam" id="NF001809">
    <property type="entry name" value="PRK00528.1"/>
    <property type="match status" value="1"/>
</dbReference>
<evidence type="ECO:0000313" key="6">
    <source>
        <dbReference type="EMBL" id="KAK9827449.1"/>
    </source>
</evidence>
<feature type="region of interest" description="Disordered" evidence="5">
    <location>
        <begin position="111"/>
        <end position="139"/>
    </location>
</feature>
<sequence length="139" mass="15044">MAQARLTSLSSVGAVCPGCLSLRAAPRAQRSHARVGVTAMKKDMHPEYHEEAKVFCNGEEVMVTSGTLPEYKVDIWSGNHPFFQGSGSSVIMDEGRVNRFQRRFAGAGVLGEFSPASSSGPAKFEKAKKDNKKKGKGRK</sequence>
<feature type="compositionally biased region" description="Basic residues" evidence="5">
    <location>
        <begin position="129"/>
        <end position="139"/>
    </location>
</feature>
<keyword evidence="3 4" id="KW-0687">Ribonucleoprotein</keyword>